<evidence type="ECO:0000313" key="2">
    <source>
        <dbReference type="Proteomes" id="UP000298681"/>
    </source>
</evidence>
<organism evidence="1 2">
    <name type="scientific">Luteimonas yindakuii</name>
    <dbReference type="NCBI Taxonomy" id="2565782"/>
    <lineage>
        <taxon>Bacteria</taxon>
        <taxon>Pseudomonadati</taxon>
        <taxon>Pseudomonadota</taxon>
        <taxon>Gammaproteobacteria</taxon>
        <taxon>Lysobacterales</taxon>
        <taxon>Lysobacteraceae</taxon>
        <taxon>Luteimonas</taxon>
    </lineage>
</organism>
<keyword evidence="2" id="KW-1185">Reference proteome</keyword>
<dbReference type="AlphaFoldDB" id="A0A4Z1R1P1"/>
<dbReference type="OrthoDB" id="6007799at2"/>
<gene>
    <name evidence="1" type="ORF">E4582_00720</name>
</gene>
<protein>
    <submittedName>
        <fullName evidence="1">DUF3108 domain-containing protein</fullName>
    </submittedName>
</protein>
<accession>A0A4Z1R1P1</accession>
<proteinExistence type="predicted"/>
<evidence type="ECO:0000313" key="1">
    <source>
        <dbReference type="EMBL" id="TKS53440.1"/>
    </source>
</evidence>
<reference evidence="1 2" key="1">
    <citation type="submission" date="2019-01" db="EMBL/GenBank/DDBJ databases">
        <authorList>
            <person name="Zhang S."/>
        </authorList>
    </citation>
    <scope>NUCLEOTIDE SEQUENCE [LARGE SCALE GENOMIC DNA]</scope>
    <source>
        <strain evidence="1 2">1626</strain>
    </source>
</reference>
<sequence length="242" mass="26585">MTMMARTNPIARSAWKRLAAGALLMAACGAASAMEPFTARYNAKFMGMEATGTMKLEAAGNNRYNYSLDVAGMGARMAQKTTFERHGNGWRPLSSSDSQGGESGLAAMLVKRKTVEATYDWNRNEARWTGDIDKEEAGPVALREGDVDGLLLNLVLVQDVQAGRPLTYRLVDEGRAREHTYAVQGKETVTVGGQSREATKVVRDDGRRQITAWIVDGMPVPARILQRRNGRDHIDLQLQSLN</sequence>
<dbReference type="Pfam" id="PF11306">
    <property type="entry name" value="DUF3108"/>
    <property type="match status" value="1"/>
</dbReference>
<dbReference type="InterPro" id="IPR021457">
    <property type="entry name" value="DUF3108"/>
</dbReference>
<dbReference type="EMBL" id="SPUH01000001">
    <property type="protein sequence ID" value="TKS53440.1"/>
    <property type="molecule type" value="Genomic_DNA"/>
</dbReference>
<dbReference type="Proteomes" id="UP000298681">
    <property type="component" value="Unassembled WGS sequence"/>
</dbReference>
<dbReference type="PROSITE" id="PS51257">
    <property type="entry name" value="PROKAR_LIPOPROTEIN"/>
    <property type="match status" value="1"/>
</dbReference>
<name>A0A4Z1R1P1_9GAMM</name>
<comment type="caution">
    <text evidence="1">The sequence shown here is derived from an EMBL/GenBank/DDBJ whole genome shotgun (WGS) entry which is preliminary data.</text>
</comment>